<sequence length="267" mass="30689">MLIFNCTQVAQDFFTVTRKGEKQTIVEAPPSSDMNNDAKHLRYADGSPAQPFQWVLHAVSIKRKNCLVAMEVNTRFAVSVTAVKHGDIEYFLTYFKAFLVSLVSGYAQINGIWQTAEIENHENQGMTHLQEVHLFRRSDRSVQTQINEVVRMLSDLADESPKELESDEAMLRFNQFTNDHIRKSRAFPDQSYINPVEEMLLLWQQRYLNATPSQIINIRQRIADNRRSKYQDIISDVAAPDSTRSATCNPRGKISKKYSVSWAHFSP</sequence>
<organism evidence="2 3">
    <name type="scientific">Candidatus Thiothrix anitrata</name>
    <dbReference type="NCBI Taxonomy" id="2823902"/>
    <lineage>
        <taxon>Bacteria</taxon>
        <taxon>Pseudomonadati</taxon>
        <taxon>Pseudomonadota</taxon>
        <taxon>Gammaproteobacteria</taxon>
        <taxon>Thiotrichales</taxon>
        <taxon>Thiotrichaceae</taxon>
        <taxon>Thiothrix</taxon>
    </lineage>
</organism>
<evidence type="ECO:0000313" key="2">
    <source>
        <dbReference type="EMBL" id="QTR49229.1"/>
    </source>
</evidence>
<dbReference type="Pfam" id="PF22016">
    <property type="entry name" value="DUF6933"/>
    <property type="match status" value="1"/>
</dbReference>
<dbReference type="EMBL" id="CP072800">
    <property type="protein sequence ID" value="QTR49229.1"/>
    <property type="molecule type" value="Genomic_DNA"/>
</dbReference>
<accession>A0ABX7X605</accession>
<dbReference type="InterPro" id="IPR053864">
    <property type="entry name" value="DUF6933"/>
</dbReference>
<evidence type="ECO:0000313" key="3">
    <source>
        <dbReference type="Proteomes" id="UP000672027"/>
    </source>
</evidence>
<proteinExistence type="predicted"/>
<dbReference type="Proteomes" id="UP000672027">
    <property type="component" value="Chromosome"/>
</dbReference>
<gene>
    <name evidence="2" type="ORF">J8380_13285</name>
</gene>
<name>A0ABX7X605_9GAMM</name>
<reference evidence="2 3" key="1">
    <citation type="submission" date="2021-04" db="EMBL/GenBank/DDBJ databases">
        <title>Genomics, taxonomy and metabolism of representatives of sulfur bacteria of the genus Thiothrix: Thiothrix fructosivorans QT, Thiothrix unzii A1T and three new species, Thiothrix subterranea sp. nov., Thiothrix litoralis sp. nov. and 'Candidatus Thiothrix anitrata' sp. nov.</title>
        <authorList>
            <person name="Ravin N.V."/>
            <person name="Smolyakov D."/>
            <person name="Rudenko T.S."/>
            <person name="Mardanov A.V."/>
            <person name="Beletsky A.V."/>
            <person name="Markov N.D."/>
            <person name="Fomenkov A.I."/>
            <person name="Roberts R.J."/>
            <person name="Karnachuk O.V."/>
            <person name="Novikov A."/>
            <person name="Grabovich M.Y."/>
        </authorList>
    </citation>
    <scope>NUCLEOTIDE SEQUENCE [LARGE SCALE GENOMIC DNA]</scope>
    <source>
        <strain evidence="2 3">A52</strain>
    </source>
</reference>
<keyword evidence="3" id="KW-1185">Reference proteome</keyword>
<evidence type="ECO:0000259" key="1">
    <source>
        <dbReference type="Pfam" id="PF22016"/>
    </source>
</evidence>
<dbReference type="RefSeq" id="WP_210226084.1">
    <property type="nucleotide sequence ID" value="NZ_CP072800.1"/>
</dbReference>
<protein>
    <recommendedName>
        <fullName evidence="1">DUF6933 domain-containing protein</fullName>
    </recommendedName>
</protein>
<feature type="domain" description="DUF6933" evidence="1">
    <location>
        <begin position="5"/>
        <end position="182"/>
    </location>
</feature>